<gene>
    <name evidence="2" type="ORF">NQG31_14620</name>
</gene>
<sequence length="210" mass="24400">MNELIDRIVAQAEREERTMIAISGHGGAGKTIFADALRERLGDVNYINTDPYITDSMLRKSAMLDYTVDGQAHHYKMTACHPSAHHLLSLERDVRMVREGIGFFTIDVPYLERTWIDPAKRITIIEGMSVAFLAADWWDITVYLYTDSDTEFARRSVRDVQQRGMDLAYLKASHDERRLQYDLFMHPQREKFQTIVSTSNDVWKIENHRS</sequence>
<dbReference type="InterPro" id="IPR006083">
    <property type="entry name" value="PRK/URK"/>
</dbReference>
<dbReference type="Proteomes" id="UP001206821">
    <property type="component" value="Unassembled WGS sequence"/>
</dbReference>
<comment type="caution">
    <text evidence="2">The sequence shown here is derived from an EMBL/GenBank/DDBJ whole genome shotgun (WGS) entry which is preliminary data.</text>
</comment>
<organism evidence="2 3">
    <name type="scientific">Exiguobacterium alkaliphilum</name>
    <dbReference type="NCBI Taxonomy" id="1428684"/>
    <lineage>
        <taxon>Bacteria</taxon>
        <taxon>Bacillati</taxon>
        <taxon>Bacillota</taxon>
        <taxon>Bacilli</taxon>
        <taxon>Bacillales</taxon>
        <taxon>Bacillales Family XII. Incertae Sedis</taxon>
        <taxon>Exiguobacterium</taxon>
    </lineage>
</organism>
<keyword evidence="3" id="KW-1185">Reference proteome</keyword>
<dbReference type="InterPro" id="IPR027417">
    <property type="entry name" value="P-loop_NTPase"/>
</dbReference>
<dbReference type="Gene3D" id="3.40.50.300">
    <property type="entry name" value="P-loop containing nucleotide triphosphate hydrolases"/>
    <property type="match status" value="1"/>
</dbReference>
<accession>A0ABT2L3L6</accession>
<dbReference type="Pfam" id="PF00485">
    <property type="entry name" value="PRK"/>
    <property type="match status" value="1"/>
</dbReference>
<feature type="domain" description="Phosphoribulokinase/uridine kinase" evidence="1">
    <location>
        <begin position="19"/>
        <end position="198"/>
    </location>
</feature>
<evidence type="ECO:0000313" key="2">
    <source>
        <dbReference type="EMBL" id="MCT4796780.1"/>
    </source>
</evidence>
<dbReference type="RefSeq" id="WP_034817421.1">
    <property type="nucleotide sequence ID" value="NZ_JANIEK010000108.1"/>
</dbReference>
<dbReference type="EMBL" id="JANIEK010000108">
    <property type="protein sequence ID" value="MCT4796780.1"/>
    <property type="molecule type" value="Genomic_DNA"/>
</dbReference>
<dbReference type="SUPFAM" id="SSF52540">
    <property type="entry name" value="P-loop containing nucleoside triphosphate hydrolases"/>
    <property type="match status" value="1"/>
</dbReference>
<reference evidence="2 3" key="1">
    <citation type="submission" date="2022-07" db="EMBL/GenBank/DDBJ databases">
        <title>Genomic and pangenome structural analysis of the polyextremophile Exiguobacterium.</title>
        <authorList>
            <person name="Shen L."/>
        </authorList>
    </citation>
    <scope>NUCLEOTIDE SEQUENCE [LARGE SCALE GENOMIC DNA]</scope>
    <source>
        <strain evidence="2 3">12_1</strain>
    </source>
</reference>
<proteinExistence type="predicted"/>
<protein>
    <submittedName>
        <fullName evidence="2">Phosphoribulokinase</fullName>
    </submittedName>
</protein>
<evidence type="ECO:0000313" key="3">
    <source>
        <dbReference type="Proteomes" id="UP001206821"/>
    </source>
</evidence>
<evidence type="ECO:0000259" key="1">
    <source>
        <dbReference type="Pfam" id="PF00485"/>
    </source>
</evidence>
<name>A0ABT2L3L6_9BACL</name>